<dbReference type="EMBL" id="BMSL01000005">
    <property type="protein sequence ID" value="GGS33933.1"/>
    <property type="molecule type" value="Genomic_DNA"/>
</dbReference>
<dbReference type="InterPro" id="IPR009003">
    <property type="entry name" value="Peptidase_S1_PA"/>
</dbReference>
<evidence type="ECO:0000313" key="14">
    <source>
        <dbReference type="Proteomes" id="UP000653493"/>
    </source>
</evidence>
<keyword evidence="14" id="KW-1185">Reference proteome</keyword>
<dbReference type="InterPro" id="IPR043504">
    <property type="entry name" value="Peptidase_S1_PA_chymotrypsin"/>
</dbReference>
<keyword evidence="2 13" id="KW-0645">Protease</keyword>
<feature type="active site" description="Charge relay system" evidence="8">
    <location>
        <position position="256"/>
    </location>
</feature>
<dbReference type="PROSITE" id="PS00134">
    <property type="entry name" value="TRYPSIN_HIS"/>
    <property type="match status" value="1"/>
</dbReference>
<evidence type="ECO:0000256" key="7">
    <source>
        <dbReference type="ARBA" id="ARBA00023157"/>
    </source>
</evidence>
<dbReference type="PROSITE" id="PS51318">
    <property type="entry name" value="TAT"/>
    <property type="match status" value="1"/>
</dbReference>
<feature type="signal peptide" evidence="10">
    <location>
        <begin position="1"/>
        <end position="38"/>
    </location>
</feature>
<keyword evidence="7 9" id="KW-1015">Disulfide bond</keyword>
<evidence type="ECO:0000259" key="11">
    <source>
        <dbReference type="Pfam" id="PF00089"/>
    </source>
</evidence>
<reference evidence="13" key="2">
    <citation type="submission" date="2020-09" db="EMBL/GenBank/DDBJ databases">
        <authorList>
            <person name="Sun Q."/>
            <person name="Ohkuma M."/>
        </authorList>
    </citation>
    <scope>NUCLEOTIDE SEQUENCE</scope>
    <source>
        <strain evidence="13">JCM 4234</strain>
    </source>
</reference>
<dbReference type="InterPro" id="IPR033116">
    <property type="entry name" value="TRYPSIN_SER"/>
</dbReference>
<feature type="active site" description="Charge relay system" evidence="8">
    <location>
        <position position="149"/>
    </location>
</feature>
<comment type="caution">
    <text evidence="13">The sequence shown here is derived from an EMBL/GenBank/DDBJ whole genome shotgun (WGS) entry which is preliminary data.</text>
</comment>
<feature type="disulfide bond" evidence="9">
    <location>
        <begin position="250"/>
        <end position="278"/>
    </location>
</feature>
<evidence type="ECO:0000256" key="5">
    <source>
        <dbReference type="ARBA" id="ARBA00022825"/>
    </source>
</evidence>
<evidence type="ECO:0000256" key="8">
    <source>
        <dbReference type="PIRSR" id="PIRSR001134-1"/>
    </source>
</evidence>
<comment type="similarity">
    <text evidence="1">Belongs to the peptidase S1 family.</text>
</comment>
<dbReference type="CDD" id="cd21112">
    <property type="entry name" value="alphaLP-like"/>
    <property type="match status" value="1"/>
</dbReference>
<dbReference type="InterPro" id="IPR004236">
    <property type="entry name" value="Pept_S1_alpha_lytic"/>
</dbReference>
<dbReference type="PROSITE" id="PS00135">
    <property type="entry name" value="TRYPSIN_SER"/>
    <property type="match status" value="1"/>
</dbReference>
<dbReference type="GO" id="GO:0005576">
    <property type="term" value="C:extracellular region"/>
    <property type="evidence" value="ECO:0007669"/>
    <property type="project" value="InterPro"/>
</dbReference>
<protein>
    <submittedName>
        <fullName evidence="13">Serine protease</fullName>
    </submittedName>
</protein>
<dbReference type="AlphaFoldDB" id="A0A918GGE3"/>
<dbReference type="InterPro" id="IPR018114">
    <property type="entry name" value="TRYPSIN_HIS"/>
</dbReference>
<evidence type="ECO:0000313" key="13">
    <source>
        <dbReference type="EMBL" id="GGS33933.1"/>
    </source>
</evidence>
<feature type="active site" description="Charge relay system" evidence="8">
    <location>
        <position position="179"/>
    </location>
</feature>
<keyword evidence="4" id="KW-0378">Hydrolase</keyword>
<feature type="domain" description="Peptidase S1A alpha-lytic prodomain" evidence="12">
    <location>
        <begin position="46"/>
        <end position="99"/>
    </location>
</feature>
<dbReference type="GO" id="GO:0006508">
    <property type="term" value="P:proteolysis"/>
    <property type="evidence" value="ECO:0007669"/>
    <property type="project" value="UniProtKB-KW"/>
</dbReference>
<evidence type="ECO:0000256" key="3">
    <source>
        <dbReference type="ARBA" id="ARBA00022729"/>
    </source>
</evidence>
<evidence type="ECO:0000256" key="4">
    <source>
        <dbReference type="ARBA" id="ARBA00022801"/>
    </source>
</evidence>
<dbReference type="GO" id="GO:0004252">
    <property type="term" value="F:serine-type endopeptidase activity"/>
    <property type="evidence" value="ECO:0007669"/>
    <property type="project" value="InterPro"/>
</dbReference>
<evidence type="ECO:0000256" key="2">
    <source>
        <dbReference type="ARBA" id="ARBA00022670"/>
    </source>
</evidence>
<keyword evidence="6" id="KW-0865">Zymogen</keyword>
<dbReference type="InterPro" id="IPR001316">
    <property type="entry name" value="Pept_S1A_streptogrisin"/>
</dbReference>
<dbReference type="Pfam" id="PF02983">
    <property type="entry name" value="Pro_Al_protease"/>
    <property type="match status" value="1"/>
</dbReference>
<dbReference type="SUPFAM" id="SSF50494">
    <property type="entry name" value="Trypsin-like serine proteases"/>
    <property type="match status" value="1"/>
</dbReference>
<evidence type="ECO:0000256" key="1">
    <source>
        <dbReference type="ARBA" id="ARBA00007664"/>
    </source>
</evidence>
<accession>A0A918GGE3</accession>
<feature type="chain" id="PRO_5036712701" evidence="10">
    <location>
        <begin position="39"/>
        <end position="301"/>
    </location>
</feature>
<evidence type="ECO:0000256" key="9">
    <source>
        <dbReference type="PIRSR" id="PIRSR001134-2"/>
    </source>
</evidence>
<dbReference type="Gene3D" id="2.40.10.10">
    <property type="entry name" value="Trypsin-like serine proteases"/>
    <property type="match status" value="2"/>
</dbReference>
<gene>
    <name evidence="13" type="ORF">GCM10010238_23870</name>
</gene>
<evidence type="ECO:0000259" key="12">
    <source>
        <dbReference type="Pfam" id="PF02983"/>
    </source>
</evidence>
<keyword evidence="3 10" id="KW-0732">Signal</keyword>
<feature type="domain" description="Peptidase S1" evidence="11">
    <location>
        <begin position="116"/>
        <end position="293"/>
    </location>
</feature>
<keyword evidence="5" id="KW-0720">Serine protease</keyword>
<dbReference type="Proteomes" id="UP000653493">
    <property type="component" value="Unassembled WGS sequence"/>
</dbReference>
<feature type="disulfide bond" evidence="9">
    <location>
        <begin position="129"/>
        <end position="150"/>
    </location>
</feature>
<dbReference type="PIRSF" id="PIRSF001134">
    <property type="entry name" value="Streptogrisin"/>
    <property type="match status" value="1"/>
</dbReference>
<evidence type="ECO:0000256" key="6">
    <source>
        <dbReference type="ARBA" id="ARBA00023145"/>
    </source>
</evidence>
<dbReference type="PRINTS" id="PR00861">
    <property type="entry name" value="ALYTICPTASE"/>
</dbReference>
<dbReference type="Pfam" id="PF00089">
    <property type="entry name" value="Trypsin"/>
    <property type="match status" value="1"/>
</dbReference>
<reference evidence="13" key="1">
    <citation type="journal article" date="2014" name="Int. J. Syst. Evol. Microbiol.">
        <title>Complete genome sequence of Corynebacterium casei LMG S-19264T (=DSM 44701T), isolated from a smear-ripened cheese.</title>
        <authorList>
            <consortium name="US DOE Joint Genome Institute (JGI-PGF)"/>
            <person name="Walter F."/>
            <person name="Albersmeier A."/>
            <person name="Kalinowski J."/>
            <person name="Ruckert C."/>
        </authorList>
    </citation>
    <scope>NUCLEOTIDE SEQUENCE</scope>
    <source>
        <strain evidence="13">JCM 4234</strain>
    </source>
</reference>
<name>A0A918GGE3_STRGD</name>
<proteinExistence type="inferred from homology"/>
<dbReference type="InterPro" id="IPR006311">
    <property type="entry name" value="TAT_signal"/>
</dbReference>
<dbReference type="InterPro" id="IPR001254">
    <property type="entry name" value="Trypsin_dom"/>
</dbReference>
<evidence type="ECO:0000256" key="10">
    <source>
        <dbReference type="SAM" id="SignalP"/>
    </source>
</evidence>
<sequence>MRIKRTTPRSGVTRRTRLIAVSTGLVAAAAIAVPSATAADTPTTFSSAELKSASASVLKADVPGTAWAVDSKSGKVLVTIDETVSQAEIAKIKQQAGDKAGALTIKRTNGTFNKLIQGGDAIYASSWRCSLGFNVQDSSGTQYFLTAGHCTDGAGTWYSNSARTTAIGTTTGSSFPTNDYGIVRYTGSVARPGTANGVDITSAGTPSVGATVIRDGSTTGTHSGRVTALNATVNYGSGDIVYGLIQTTVCAEPGDSGGSLYGSNGTAYGLTSGGSGNCTSGGTTFFQPVTEALSAYGVSVY</sequence>
<organism evidence="13 14">
    <name type="scientific">Streptomyces griseoviridis</name>
    <dbReference type="NCBI Taxonomy" id="45398"/>
    <lineage>
        <taxon>Bacteria</taxon>
        <taxon>Bacillati</taxon>
        <taxon>Actinomycetota</taxon>
        <taxon>Actinomycetes</taxon>
        <taxon>Kitasatosporales</taxon>
        <taxon>Streptomycetaceae</taxon>
        <taxon>Streptomyces</taxon>
    </lineage>
</organism>